<dbReference type="SUPFAM" id="SSF110296">
    <property type="entry name" value="Oligoxyloglucan reducing end-specific cellobiohydrolase"/>
    <property type="match status" value="1"/>
</dbReference>
<accession>A0A2A4FST5</accession>
<dbReference type="KEGG" id="rdi:CMV14_09640"/>
<reference evidence="2 3" key="1">
    <citation type="submission" date="2017-09" db="EMBL/GenBank/DDBJ databases">
        <title>The Catabolism of 3,6-Dichlorosalicylic acid is Initiated by the Cytochrome P450 Monooxygenase DsmABC in Rhizorhabdus dicambivorans Ndbn-20.</title>
        <authorList>
            <person name="Na L."/>
        </authorList>
    </citation>
    <scope>NUCLEOTIDE SEQUENCE [LARGE SCALE GENOMIC DNA]</scope>
    <source>
        <strain evidence="2 3">Ndbn-20m</strain>
    </source>
</reference>
<dbReference type="NCBIfam" id="TIGR01451">
    <property type="entry name" value="B_ant_repeat"/>
    <property type="match status" value="1"/>
</dbReference>
<evidence type="ECO:0008006" key="4">
    <source>
        <dbReference type="Google" id="ProtNLM"/>
    </source>
</evidence>
<gene>
    <name evidence="2" type="ORF">COO09_18750</name>
</gene>
<keyword evidence="3" id="KW-1185">Reference proteome</keyword>
<organism evidence="2 3">
    <name type="scientific">Rhizorhabdus dicambivorans</name>
    <dbReference type="NCBI Taxonomy" id="1850238"/>
    <lineage>
        <taxon>Bacteria</taxon>
        <taxon>Pseudomonadati</taxon>
        <taxon>Pseudomonadota</taxon>
        <taxon>Alphaproteobacteria</taxon>
        <taxon>Sphingomonadales</taxon>
        <taxon>Sphingomonadaceae</taxon>
        <taxon>Rhizorhabdus</taxon>
    </lineage>
</organism>
<dbReference type="EMBL" id="NWUF01000023">
    <property type="protein sequence ID" value="PCE40756.1"/>
    <property type="molecule type" value="Genomic_DNA"/>
</dbReference>
<evidence type="ECO:0000256" key="1">
    <source>
        <dbReference type="SAM" id="SignalP"/>
    </source>
</evidence>
<feature type="signal peptide" evidence="1">
    <location>
        <begin position="1"/>
        <end position="21"/>
    </location>
</feature>
<dbReference type="OrthoDB" id="5400913at2"/>
<sequence>MTRFALPLLLSLALPAAAAEAALTISKSQSTAWDPLNGSLLPKAVPGAQIDYVITVSNALFQSTARGVTITDAIPSRVSFHVGTGNPVTVTIGALSGLTYSYTSLSSSSDGLDFSNDNGATWTYTPVAGADGSDPNVTNIRVRTGGSQVAGDSFTIRFRAVVK</sequence>
<dbReference type="InterPro" id="IPR047589">
    <property type="entry name" value="DUF11_rpt"/>
</dbReference>
<evidence type="ECO:0000313" key="2">
    <source>
        <dbReference type="EMBL" id="PCE40756.1"/>
    </source>
</evidence>
<feature type="chain" id="PRO_5013059735" description="DUF11 domain-containing protein" evidence="1">
    <location>
        <begin position="22"/>
        <end position="163"/>
    </location>
</feature>
<dbReference type="Proteomes" id="UP000218934">
    <property type="component" value="Unassembled WGS sequence"/>
</dbReference>
<evidence type="ECO:0000313" key="3">
    <source>
        <dbReference type="Proteomes" id="UP000218934"/>
    </source>
</evidence>
<proteinExistence type="predicted"/>
<comment type="caution">
    <text evidence="2">The sequence shown here is derived from an EMBL/GenBank/DDBJ whole genome shotgun (WGS) entry which is preliminary data.</text>
</comment>
<dbReference type="RefSeq" id="WP_066967120.1">
    <property type="nucleotide sequence ID" value="NZ_CP023449.1"/>
</dbReference>
<keyword evidence="1" id="KW-0732">Signal</keyword>
<protein>
    <recommendedName>
        <fullName evidence="4">DUF11 domain-containing protein</fullName>
    </recommendedName>
</protein>
<name>A0A2A4FST5_9SPHN</name>
<dbReference type="AlphaFoldDB" id="A0A2A4FST5"/>